<protein>
    <submittedName>
        <fullName evidence="1">Phage capsid protein</fullName>
    </submittedName>
</protein>
<keyword evidence="2" id="KW-1185">Reference proteome</keyword>
<name>A0A845SPG1_9GAMM</name>
<dbReference type="Proteomes" id="UP000461443">
    <property type="component" value="Unassembled WGS sequence"/>
</dbReference>
<evidence type="ECO:0000313" key="2">
    <source>
        <dbReference type="Proteomes" id="UP000461443"/>
    </source>
</evidence>
<gene>
    <name evidence="1" type="ORF">GRH90_18980</name>
</gene>
<dbReference type="RefSeq" id="WP_162367529.1">
    <property type="nucleotide sequence ID" value="NZ_WUBS01000014.1"/>
</dbReference>
<reference evidence="1 2" key="1">
    <citation type="submission" date="2019-12" db="EMBL/GenBank/DDBJ databases">
        <authorList>
            <person name="Lee S.D."/>
        </authorList>
    </citation>
    <scope>NUCLEOTIDE SEQUENCE [LARGE SCALE GENOMIC DNA]</scope>
    <source>
        <strain evidence="1 2">SAP-6</strain>
    </source>
</reference>
<evidence type="ECO:0000313" key="1">
    <source>
        <dbReference type="EMBL" id="NDL64824.1"/>
    </source>
</evidence>
<sequence length="300" mass="33005">MPGQASQLMTDFIRIATEGQTVDGRNIPAQWLTDMAATYDPALYTALIWPEHERWWGNFGEVLELKAEPVDGLMRLFARLRPSIELMNQNARGQLLFSSIEPTPTGNFRGSGKCYLEGLGVTDSPASVGTDRIRFSAEKNNVVCGNLEPFFINNVTDLPGDKNMSDETKPNWRSLFGLKPKEEPATVVIPPAASEKPFSATPDQLTQLAQAVADLEDRFSIVESSLLETVGASNDAKKAVAEVRTAVDEINAQFRRPEAKELFEKLPDLMQKFAKLDEVITKLPSGAPATAPENIKLTIV</sequence>
<comment type="caution">
    <text evidence="1">The sequence shown here is derived from an EMBL/GenBank/DDBJ whole genome shotgun (WGS) entry which is preliminary data.</text>
</comment>
<organism evidence="1 2">
    <name type="scientific">Acerihabitans arboris</name>
    <dbReference type="NCBI Taxonomy" id="2691583"/>
    <lineage>
        <taxon>Bacteria</taxon>
        <taxon>Pseudomonadati</taxon>
        <taxon>Pseudomonadota</taxon>
        <taxon>Gammaproteobacteria</taxon>
        <taxon>Enterobacterales</taxon>
        <taxon>Pectobacteriaceae</taxon>
        <taxon>Acerihabitans</taxon>
    </lineage>
</organism>
<proteinExistence type="predicted"/>
<dbReference type="AlphaFoldDB" id="A0A845SPG1"/>
<accession>A0A845SPG1</accession>
<reference evidence="1 2" key="2">
    <citation type="submission" date="2020-02" db="EMBL/GenBank/DDBJ databases">
        <title>The new genus of Enterobacteriales.</title>
        <authorList>
            <person name="Kim I.S."/>
        </authorList>
    </citation>
    <scope>NUCLEOTIDE SEQUENCE [LARGE SCALE GENOMIC DNA]</scope>
    <source>
        <strain evidence="1 2">SAP-6</strain>
    </source>
</reference>
<dbReference type="EMBL" id="WUBS01000014">
    <property type="protein sequence ID" value="NDL64824.1"/>
    <property type="molecule type" value="Genomic_DNA"/>
</dbReference>
<dbReference type="InterPro" id="IPR009228">
    <property type="entry name" value="Capsid_scaffold_GpO"/>
</dbReference>
<dbReference type="Pfam" id="PF05929">
    <property type="entry name" value="Phage_GPO"/>
    <property type="match status" value="1"/>
</dbReference>